<gene>
    <name evidence="11" type="primary">LOC110293325</name>
</gene>
<dbReference type="PROSITE" id="PS00213">
    <property type="entry name" value="LIPOCALIN"/>
    <property type="match status" value="1"/>
</dbReference>
<dbReference type="Proteomes" id="UP000515126">
    <property type="component" value="Chromosome 4"/>
</dbReference>
<evidence type="ECO:0000313" key="10">
    <source>
        <dbReference type="Proteomes" id="UP000515126"/>
    </source>
</evidence>
<dbReference type="SUPFAM" id="SSF50814">
    <property type="entry name" value="Lipocalins"/>
    <property type="match status" value="1"/>
</dbReference>
<feature type="signal peptide" evidence="8">
    <location>
        <begin position="1"/>
        <end position="18"/>
    </location>
</feature>
<dbReference type="PANTHER" id="PTHR11430">
    <property type="entry name" value="LIPOCALIN"/>
    <property type="match status" value="1"/>
</dbReference>
<evidence type="ECO:0000256" key="7">
    <source>
        <dbReference type="RuleBase" id="RU003695"/>
    </source>
</evidence>
<evidence type="ECO:0000256" key="8">
    <source>
        <dbReference type="SAM" id="SignalP"/>
    </source>
</evidence>
<evidence type="ECO:0000313" key="11">
    <source>
        <dbReference type="RefSeq" id="XP_021016856.1"/>
    </source>
</evidence>
<name>A0A6P5PMK0_MUSCR</name>
<evidence type="ECO:0000256" key="3">
    <source>
        <dbReference type="ARBA" id="ARBA00022525"/>
    </source>
</evidence>
<comment type="subcellular location">
    <subcellularLocation>
        <location evidence="1">Secreted</location>
    </subcellularLocation>
</comment>
<dbReference type="Gene3D" id="2.40.128.20">
    <property type="match status" value="1"/>
</dbReference>
<keyword evidence="3" id="KW-0964">Secreted</keyword>
<dbReference type="FunFam" id="2.40.128.20:FF:000008">
    <property type="entry name" value="Major urinary protein"/>
    <property type="match status" value="1"/>
</dbReference>
<proteinExistence type="inferred from homology"/>
<evidence type="ECO:0000256" key="2">
    <source>
        <dbReference type="ARBA" id="ARBA00006889"/>
    </source>
</evidence>
<accession>A0A6P5PMK0</accession>
<reference evidence="11" key="1">
    <citation type="submission" date="2025-08" db="UniProtKB">
        <authorList>
            <consortium name="RefSeq"/>
        </authorList>
    </citation>
    <scope>IDENTIFICATION</scope>
</reference>
<keyword evidence="5" id="KW-0590">Pheromone-binding</keyword>
<dbReference type="KEGG" id="mcal:110293325"/>
<evidence type="ECO:0000259" key="9">
    <source>
        <dbReference type="Pfam" id="PF00061"/>
    </source>
</evidence>
<dbReference type="InterPro" id="IPR002971">
    <property type="entry name" value="Maj_urinary"/>
</dbReference>
<feature type="domain" description="Lipocalin/cytosolic fatty-acid binding" evidence="9">
    <location>
        <begin position="33"/>
        <end position="171"/>
    </location>
</feature>
<keyword evidence="6" id="KW-1015">Disulfide bond</keyword>
<evidence type="ECO:0000256" key="4">
    <source>
        <dbReference type="ARBA" id="ARBA00022729"/>
    </source>
</evidence>
<feature type="chain" id="PRO_5028249413" evidence="8">
    <location>
        <begin position="19"/>
        <end position="250"/>
    </location>
</feature>
<dbReference type="GeneID" id="110293325"/>
<dbReference type="GO" id="GO:0005550">
    <property type="term" value="F:pheromone binding"/>
    <property type="evidence" value="ECO:0007669"/>
    <property type="project" value="UniProtKB-KW"/>
</dbReference>
<dbReference type="InterPro" id="IPR012674">
    <property type="entry name" value="Calycin"/>
</dbReference>
<dbReference type="PANTHER" id="PTHR11430:SF76">
    <property type="entry name" value="MAJOR URINARY PROTEIN 1-RELATED"/>
    <property type="match status" value="1"/>
</dbReference>
<evidence type="ECO:0000256" key="5">
    <source>
        <dbReference type="ARBA" id="ARBA00023106"/>
    </source>
</evidence>
<dbReference type="CDD" id="cd19428">
    <property type="entry name" value="lipocalin_MUP-like"/>
    <property type="match status" value="1"/>
</dbReference>
<evidence type="ECO:0000256" key="1">
    <source>
        <dbReference type="ARBA" id="ARBA00004613"/>
    </source>
</evidence>
<dbReference type="PRINTS" id="PR01221">
    <property type="entry name" value="MAJORURINARY"/>
</dbReference>
<sequence length="250" mass="28541">MKMLLLLCLGLTLVCVYAEVSSMGRNFNVEKINGEWYTIILASDKREKIEDNGSMRLFLEHIHVLENSLAFKFHTVIDEECSEISLVADKTEKAGEYSVTYDGFNTFTILTTNCDNYIMTHLINKKDGETFLLMGLYGREPDLSSDIKEEIAKLCEKHGIIRENIIDLSNTHKNKVDLVPEHVLVLTLQIAASGPENEEWTEPRMLSGDFSPGFHHHPFLSLQHSLYKFCDLHSILSHREVQSQSLQHVT</sequence>
<dbReference type="AlphaFoldDB" id="A0A6P5PMK0"/>
<dbReference type="InterPro" id="IPR022272">
    <property type="entry name" value="Lipocalin_CS"/>
</dbReference>
<dbReference type="InterPro" id="IPR002345">
    <property type="entry name" value="Lipocalin"/>
</dbReference>
<dbReference type="InterPro" id="IPR000566">
    <property type="entry name" value="Lipocln_cytosolic_FA-bd_dom"/>
</dbReference>
<comment type="similarity">
    <text evidence="2 7">Belongs to the calycin superfamily. Lipocalin family.</text>
</comment>
<dbReference type="RefSeq" id="XP_021016856.1">
    <property type="nucleotide sequence ID" value="XM_021161197.1"/>
</dbReference>
<dbReference type="GO" id="GO:0036094">
    <property type="term" value="F:small molecule binding"/>
    <property type="evidence" value="ECO:0007669"/>
    <property type="project" value="InterPro"/>
</dbReference>
<dbReference type="GO" id="GO:0005615">
    <property type="term" value="C:extracellular space"/>
    <property type="evidence" value="ECO:0007669"/>
    <property type="project" value="TreeGrafter"/>
</dbReference>
<dbReference type="Pfam" id="PF00061">
    <property type="entry name" value="Lipocalin"/>
    <property type="match status" value="1"/>
</dbReference>
<dbReference type="PRINTS" id="PR00179">
    <property type="entry name" value="LIPOCALIN"/>
</dbReference>
<evidence type="ECO:0000256" key="6">
    <source>
        <dbReference type="ARBA" id="ARBA00023157"/>
    </source>
</evidence>
<organism evidence="10 11">
    <name type="scientific">Mus caroli</name>
    <name type="common">Ryukyu mouse</name>
    <name type="synonym">Ricefield mouse</name>
    <dbReference type="NCBI Taxonomy" id="10089"/>
    <lineage>
        <taxon>Eukaryota</taxon>
        <taxon>Metazoa</taxon>
        <taxon>Chordata</taxon>
        <taxon>Craniata</taxon>
        <taxon>Vertebrata</taxon>
        <taxon>Euteleostomi</taxon>
        <taxon>Mammalia</taxon>
        <taxon>Eutheria</taxon>
        <taxon>Euarchontoglires</taxon>
        <taxon>Glires</taxon>
        <taxon>Rodentia</taxon>
        <taxon>Myomorpha</taxon>
        <taxon>Muroidea</taxon>
        <taxon>Muridae</taxon>
        <taxon>Murinae</taxon>
        <taxon>Mus</taxon>
        <taxon>Mus</taxon>
    </lineage>
</organism>
<protein>
    <submittedName>
        <fullName evidence="11">Major urinary protein 1-like</fullName>
    </submittedName>
</protein>
<keyword evidence="10" id="KW-1185">Reference proteome</keyword>
<keyword evidence="4 8" id="KW-0732">Signal</keyword>